<proteinExistence type="predicted"/>
<evidence type="ECO:0008006" key="3">
    <source>
        <dbReference type="Google" id="ProtNLM"/>
    </source>
</evidence>
<organism evidence="1 2">
    <name type="scientific">Gossypium trilobum</name>
    <dbReference type="NCBI Taxonomy" id="34281"/>
    <lineage>
        <taxon>Eukaryota</taxon>
        <taxon>Viridiplantae</taxon>
        <taxon>Streptophyta</taxon>
        <taxon>Embryophyta</taxon>
        <taxon>Tracheophyta</taxon>
        <taxon>Spermatophyta</taxon>
        <taxon>Magnoliopsida</taxon>
        <taxon>eudicotyledons</taxon>
        <taxon>Gunneridae</taxon>
        <taxon>Pentapetalae</taxon>
        <taxon>rosids</taxon>
        <taxon>malvids</taxon>
        <taxon>Malvales</taxon>
        <taxon>Malvaceae</taxon>
        <taxon>Malvoideae</taxon>
        <taxon>Gossypium</taxon>
    </lineage>
</organism>
<name>A0A7J9FPD2_9ROSI</name>
<sequence length="84" mass="9991">MVATRFDIDKLNSIKNFNLWQVWMTTILIQGDLKKVLIEKKPANTDKSKWDRLDKKVLSMIQLCLTNNVLQEWLYTFCMNEVEP</sequence>
<keyword evidence="2" id="KW-1185">Reference proteome</keyword>
<gene>
    <name evidence="1" type="ORF">Gotri_027116</name>
</gene>
<comment type="caution">
    <text evidence="1">The sequence shown here is derived from an EMBL/GenBank/DDBJ whole genome shotgun (WGS) entry which is preliminary data.</text>
</comment>
<protein>
    <recommendedName>
        <fullName evidence="3">Retrotransposon Copia-like N-terminal domain-containing protein</fullName>
    </recommendedName>
</protein>
<dbReference type="EMBL" id="JABEZW010225476">
    <property type="protein sequence ID" value="MBA0787196.1"/>
    <property type="molecule type" value="Genomic_DNA"/>
</dbReference>
<dbReference type="Proteomes" id="UP000593568">
    <property type="component" value="Unassembled WGS sequence"/>
</dbReference>
<dbReference type="AlphaFoldDB" id="A0A7J9FPD2"/>
<accession>A0A7J9FPD2</accession>
<evidence type="ECO:0000313" key="2">
    <source>
        <dbReference type="Proteomes" id="UP000593568"/>
    </source>
</evidence>
<reference evidence="1 2" key="1">
    <citation type="journal article" date="2019" name="Genome Biol. Evol.">
        <title>Insights into the evolution of the New World diploid cottons (Gossypium, subgenus Houzingenia) based on genome sequencing.</title>
        <authorList>
            <person name="Grover C.E."/>
            <person name="Arick M.A. 2nd"/>
            <person name="Thrash A."/>
            <person name="Conover J.L."/>
            <person name="Sanders W.S."/>
            <person name="Peterson D.G."/>
            <person name="Frelichowski J.E."/>
            <person name="Scheffler J.A."/>
            <person name="Scheffler B.E."/>
            <person name="Wendel J.F."/>
        </authorList>
    </citation>
    <scope>NUCLEOTIDE SEQUENCE [LARGE SCALE GENOMIC DNA]</scope>
    <source>
        <strain evidence="1">8</strain>
        <tissue evidence="1">Leaf</tissue>
    </source>
</reference>
<evidence type="ECO:0000313" key="1">
    <source>
        <dbReference type="EMBL" id="MBA0787196.1"/>
    </source>
</evidence>